<feature type="region of interest" description="Disordered" evidence="1">
    <location>
        <begin position="194"/>
        <end position="232"/>
    </location>
</feature>
<feature type="compositionally biased region" description="Basic and acidic residues" evidence="1">
    <location>
        <begin position="197"/>
        <end position="207"/>
    </location>
</feature>
<gene>
    <name evidence="3" type="ORF">CTOB1V02_LOCUS13169</name>
</gene>
<proteinExistence type="predicted"/>
<name>A0A7R8ZSY9_9CRUS</name>
<accession>A0A7R8ZSY9</accession>
<reference evidence="3" key="1">
    <citation type="submission" date="2020-11" db="EMBL/GenBank/DDBJ databases">
        <authorList>
            <person name="Tran Van P."/>
        </authorList>
    </citation>
    <scope>NUCLEOTIDE SEQUENCE</scope>
</reference>
<feature type="signal peptide" evidence="2">
    <location>
        <begin position="1"/>
        <end position="16"/>
    </location>
</feature>
<evidence type="ECO:0000256" key="2">
    <source>
        <dbReference type="SAM" id="SignalP"/>
    </source>
</evidence>
<sequence length="346" mass="38877">MKLTIILLISLPLIWASSNASPSLKSRSDLDLDRQYGGHYYNGYYYPRSPDYYGYQVTYLLQWFLNEWYPRVTDAVPRLDTYNLEGLTRSLDTLGDFFTNTTQKLQQLTSLMQQYQACMGQARSANHEEELEDDRHYYNYYGGSYSLADWQRRTLASRDALVADMAGTYRSCTPLQSSPDPILVQACNTPAAKYSRKSLERTGHSDPTDATATPELSIPDNPGYSRTNYATTADYPSTNHATANYPSTNHATANYPSTNYARGDYPSTNHATANYPSTNHARGDYPSTNYATADYPSTNHATANYPSTNHAGGDYPSSNYARGDYPNTNYARGDYPNTNYARGDYP</sequence>
<feature type="compositionally biased region" description="Polar residues" evidence="1">
    <location>
        <begin position="301"/>
        <end position="340"/>
    </location>
</feature>
<keyword evidence="2" id="KW-0732">Signal</keyword>
<dbReference type="OrthoDB" id="2384350at2759"/>
<evidence type="ECO:0000313" key="3">
    <source>
        <dbReference type="EMBL" id="CAD7235354.1"/>
    </source>
</evidence>
<dbReference type="EMBL" id="OB672338">
    <property type="protein sequence ID" value="CAD7235354.1"/>
    <property type="molecule type" value="Genomic_DNA"/>
</dbReference>
<feature type="non-terminal residue" evidence="3">
    <location>
        <position position="1"/>
    </location>
</feature>
<organism evidence="3">
    <name type="scientific">Cyprideis torosa</name>
    <dbReference type="NCBI Taxonomy" id="163714"/>
    <lineage>
        <taxon>Eukaryota</taxon>
        <taxon>Metazoa</taxon>
        <taxon>Ecdysozoa</taxon>
        <taxon>Arthropoda</taxon>
        <taxon>Crustacea</taxon>
        <taxon>Oligostraca</taxon>
        <taxon>Ostracoda</taxon>
        <taxon>Podocopa</taxon>
        <taxon>Podocopida</taxon>
        <taxon>Cytherocopina</taxon>
        <taxon>Cytheroidea</taxon>
        <taxon>Cytherideidae</taxon>
        <taxon>Cyprideis</taxon>
    </lineage>
</organism>
<evidence type="ECO:0000256" key="1">
    <source>
        <dbReference type="SAM" id="MobiDB-lite"/>
    </source>
</evidence>
<dbReference type="AlphaFoldDB" id="A0A7R8ZSY9"/>
<feature type="region of interest" description="Disordered" evidence="1">
    <location>
        <begin position="301"/>
        <end position="346"/>
    </location>
</feature>
<feature type="chain" id="PRO_5043590845" evidence="2">
    <location>
        <begin position="17"/>
        <end position="346"/>
    </location>
</feature>
<protein>
    <submittedName>
        <fullName evidence="3">Uncharacterized protein</fullName>
    </submittedName>
</protein>